<accession>A0A3P4B845</accession>
<organism evidence="4 5">
    <name type="scientific">Pigmentiphaga humi</name>
    <dbReference type="NCBI Taxonomy" id="2478468"/>
    <lineage>
        <taxon>Bacteria</taxon>
        <taxon>Pseudomonadati</taxon>
        <taxon>Pseudomonadota</taxon>
        <taxon>Betaproteobacteria</taxon>
        <taxon>Burkholderiales</taxon>
        <taxon>Alcaligenaceae</taxon>
        <taxon>Pigmentiphaga</taxon>
    </lineage>
</organism>
<dbReference type="Proteomes" id="UP000277294">
    <property type="component" value="Unassembled WGS sequence"/>
</dbReference>
<dbReference type="InterPro" id="IPR013736">
    <property type="entry name" value="Xaa-Pro_dipept_C"/>
</dbReference>
<feature type="region of interest" description="Disordered" evidence="2">
    <location>
        <begin position="1"/>
        <end position="26"/>
    </location>
</feature>
<proteinExistence type="predicted"/>
<dbReference type="Pfam" id="PF08530">
    <property type="entry name" value="PepX_C"/>
    <property type="match status" value="1"/>
</dbReference>
<dbReference type="GO" id="GO:0008239">
    <property type="term" value="F:dipeptidyl-peptidase activity"/>
    <property type="evidence" value="ECO:0007669"/>
    <property type="project" value="InterPro"/>
</dbReference>
<sequence length="556" mass="63384">MTIEHQSTRWRQAVTHPSEGKHPGFGHRVEEDERFHVERDVAVAMRDGIRLYVDIIRPKGNGPFPVILTFSPYGKHGLKKFLLNGGSGVPEGWVSKYAVWEGPDPDYFCRHGYAVVNADARGSWYSEGDMTIWSEQEAQDGHDLIEWCAAQPWSTGKVGMSGVSYLSIVQWRIAATNPPHLAAFNPWEGWTDCYRERAYHGGIPETNMVRWAQWSTSFSLTRSEEFVEMAKEFPLDNAYWRSKSANLSAITAPVYIVAGWGDQGLHLRGSVEGYKQIASEHKWLEIHGRKKWQYYYQESSREKLRKFFDHFLKNSDDQVLGWPRVLYEAREKYYVGEYLPAADWPLPDRQLRPLWLDASRRKLGDVPPTEVATAPYDSANGELSFTYTFTERTEVTGNMKLRIWLQSPDSTDADVFVGVRKLDANGQKIGLAFMAEYDDGPVALGWLRASHRKLDTRRSSPEQPWHSHDAEQLLQPGEVVPLDIELWPSSTVYEAGEQLQLVIQGQDIYVYPGVRHGQVHDELRNQGPHVIHAGCARDSHLLIPVIPRAPSRTALN</sequence>
<dbReference type="InterPro" id="IPR000383">
    <property type="entry name" value="Xaa-Pro-like_dom"/>
</dbReference>
<gene>
    <name evidence="4" type="primary">cocE_4</name>
    <name evidence="4" type="ORF">PIGHUM_03783</name>
</gene>
<dbReference type="InterPro" id="IPR050585">
    <property type="entry name" value="Xaa-Pro_dipeptidyl-ppase/CocE"/>
</dbReference>
<dbReference type="Pfam" id="PF02129">
    <property type="entry name" value="Peptidase_S15"/>
    <property type="match status" value="1"/>
</dbReference>
<dbReference type="SUPFAM" id="SSF53474">
    <property type="entry name" value="alpha/beta-Hydrolases"/>
    <property type="match status" value="1"/>
</dbReference>
<name>A0A3P4B845_9BURK</name>
<dbReference type="EMBL" id="UWPJ01000029">
    <property type="protein sequence ID" value="VCU71696.1"/>
    <property type="molecule type" value="Genomic_DNA"/>
</dbReference>
<keyword evidence="5" id="KW-1185">Reference proteome</keyword>
<dbReference type="InterPro" id="IPR005674">
    <property type="entry name" value="CocE/Ser_esterase"/>
</dbReference>
<evidence type="ECO:0000259" key="3">
    <source>
        <dbReference type="SMART" id="SM00939"/>
    </source>
</evidence>
<keyword evidence="1 4" id="KW-0378">Hydrolase</keyword>
<protein>
    <submittedName>
        <fullName evidence="4">Cocaine esterase</fullName>
        <ecNumber evidence="4">3.1.1.84</ecNumber>
    </submittedName>
</protein>
<reference evidence="4 5" key="1">
    <citation type="submission" date="2018-10" db="EMBL/GenBank/DDBJ databases">
        <authorList>
            <person name="Criscuolo A."/>
        </authorList>
    </citation>
    <scope>NUCLEOTIDE SEQUENCE [LARGE SCALE GENOMIC DNA]</scope>
    <source>
        <strain evidence="4">DnA1</strain>
    </source>
</reference>
<evidence type="ECO:0000256" key="2">
    <source>
        <dbReference type="SAM" id="MobiDB-lite"/>
    </source>
</evidence>
<evidence type="ECO:0000313" key="4">
    <source>
        <dbReference type="EMBL" id="VCU71696.1"/>
    </source>
</evidence>
<dbReference type="Gene3D" id="1.10.3020.20">
    <property type="match status" value="1"/>
</dbReference>
<dbReference type="NCBIfam" id="TIGR00976">
    <property type="entry name" value="CocE_NonD"/>
    <property type="match status" value="2"/>
</dbReference>
<dbReference type="PANTHER" id="PTHR43056:SF10">
    <property type="entry name" value="COCE_NOND FAMILY, PUTATIVE (AFU_ORTHOLOGUE AFUA_7G00600)-RELATED"/>
    <property type="match status" value="1"/>
</dbReference>
<evidence type="ECO:0000256" key="1">
    <source>
        <dbReference type="ARBA" id="ARBA00022801"/>
    </source>
</evidence>
<dbReference type="InterPro" id="IPR008979">
    <property type="entry name" value="Galactose-bd-like_sf"/>
</dbReference>
<dbReference type="PANTHER" id="PTHR43056">
    <property type="entry name" value="PEPTIDASE S9 PROLYL OLIGOPEPTIDASE"/>
    <property type="match status" value="1"/>
</dbReference>
<dbReference type="Gene3D" id="2.60.120.260">
    <property type="entry name" value="Galactose-binding domain-like"/>
    <property type="match status" value="1"/>
</dbReference>
<dbReference type="SUPFAM" id="SSF49785">
    <property type="entry name" value="Galactose-binding domain-like"/>
    <property type="match status" value="1"/>
</dbReference>
<evidence type="ECO:0000313" key="5">
    <source>
        <dbReference type="Proteomes" id="UP000277294"/>
    </source>
</evidence>
<dbReference type="InterPro" id="IPR029058">
    <property type="entry name" value="AB_hydrolase_fold"/>
</dbReference>
<dbReference type="SMART" id="SM00939">
    <property type="entry name" value="PepX_C"/>
    <property type="match status" value="1"/>
</dbReference>
<feature type="domain" description="Xaa-Pro dipeptidyl-peptidase C-terminal" evidence="3">
    <location>
        <begin position="305"/>
        <end position="542"/>
    </location>
</feature>
<dbReference type="AlphaFoldDB" id="A0A3P4B845"/>
<dbReference type="Gene3D" id="3.40.50.1820">
    <property type="entry name" value="alpha/beta hydrolase"/>
    <property type="match status" value="1"/>
</dbReference>
<dbReference type="EC" id="3.1.1.84" evidence="4"/>